<evidence type="ECO:0000256" key="7">
    <source>
        <dbReference type="ARBA" id="ARBA00023242"/>
    </source>
</evidence>
<dbReference type="CDD" id="cd09326">
    <property type="entry name" value="LIM_CRP_like"/>
    <property type="match status" value="1"/>
</dbReference>
<dbReference type="GO" id="GO:0042805">
    <property type="term" value="F:actinin binding"/>
    <property type="evidence" value="ECO:0007669"/>
    <property type="project" value="TreeGrafter"/>
</dbReference>
<dbReference type="GO" id="GO:0007517">
    <property type="term" value="P:muscle organ development"/>
    <property type="evidence" value="ECO:0007669"/>
    <property type="project" value="UniProtKB-KW"/>
</dbReference>
<keyword evidence="2" id="KW-0517">Myogenesis</keyword>
<dbReference type="GO" id="GO:0045214">
    <property type="term" value="P:sarcomere organization"/>
    <property type="evidence" value="ECO:0007669"/>
    <property type="project" value="TreeGrafter"/>
</dbReference>
<dbReference type="CDD" id="cd09404">
    <property type="entry name" value="LIM1_MLP84B_like"/>
    <property type="match status" value="1"/>
</dbReference>
<comment type="subcellular location">
    <subcellularLocation>
        <location evidence="1">Nucleus</location>
    </subcellularLocation>
</comment>
<accession>A0A1B6KLC4</accession>
<evidence type="ECO:0000256" key="3">
    <source>
        <dbReference type="ARBA" id="ARBA00022723"/>
    </source>
</evidence>
<feature type="domain" description="LIM zinc-binding" evidence="9">
    <location>
        <begin position="114"/>
        <end position="175"/>
    </location>
</feature>
<evidence type="ECO:0000256" key="8">
    <source>
        <dbReference type="PROSITE-ProRule" id="PRU00125"/>
    </source>
</evidence>
<dbReference type="FunFam" id="2.10.110.10:FF:000001">
    <property type="entry name" value="Cysteine and glycine-rich protein 1"/>
    <property type="match status" value="2"/>
</dbReference>
<dbReference type="EMBL" id="GEBQ01027742">
    <property type="protein sequence ID" value="JAT12235.1"/>
    <property type="molecule type" value="Transcribed_RNA"/>
</dbReference>
<organism evidence="10">
    <name type="scientific">Graphocephala atropunctata</name>
    <dbReference type="NCBI Taxonomy" id="36148"/>
    <lineage>
        <taxon>Eukaryota</taxon>
        <taxon>Metazoa</taxon>
        <taxon>Ecdysozoa</taxon>
        <taxon>Arthropoda</taxon>
        <taxon>Hexapoda</taxon>
        <taxon>Insecta</taxon>
        <taxon>Pterygota</taxon>
        <taxon>Neoptera</taxon>
        <taxon>Paraneoptera</taxon>
        <taxon>Hemiptera</taxon>
        <taxon>Auchenorrhyncha</taxon>
        <taxon>Membracoidea</taxon>
        <taxon>Cicadellidae</taxon>
        <taxon>Cicadellinae</taxon>
        <taxon>Cicadellini</taxon>
        <taxon>Graphocephala</taxon>
    </lineage>
</organism>
<sequence>MPFVAADNPKCPKCGKSVYAAEERVAGGLKWHKMCFKCGLCSKFLDSTNCSEHEGELYCKNCHARKYGPKGYGFGGGAGCLSMDKGDHLSGEEGARPSGAPLNVRSIMKAPPGEGCPRCGGFVYAAEQMLAKGRAYHKECFKCGECSKHLDSVLVCEGPDKDIYCKGISEIAFTF</sequence>
<protein>
    <recommendedName>
        <fullName evidence="9">LIM zinc-binding domain-containing protein</fullName>
    </recommendedName>
</protein>
<dbReference type="GO" id="GO:0060537">
    <property type="term" value="P:muscle tissue development"/>
    <property type="evidence" value="ECO:0007669"/>
    <property type="project" value="TreeGrafter"/>
</dbReference>
<dbReference type="AlphaFoldDB" id="A0A1B6KLC4"/>
<dbReference type="SMART" id="SM00132">
    <property type="entry name" value="LIM"/>
    <property type="match status" value="2"/>
</dbReference>
<keyword evidence="5 8" id="KW-0862">Zinc</keyword>
<dbReference type="GO" id="GO:0005634">
    <property type="term" value="C:nucleus"/>
    <property type="evidence" value="ECO:0007669"/>
    <property type="project" value="UniProtKB-SubCell"/>
</dbReference>
<keyword evidence="4" id="KW-0677">Repeat</keyword>
<evidence type="ECO:0000256" key="5">
    <source>
        <dbReference type="ARBA" id="ARBA00022833"/>
    </source>
</evidence>
<proteinExistence type="predicted"/>
<dbReference type="PROSITE" id="PS00478">
    <property type="entry name" value="LIM_DOMAIN_1"/>
    <property type="match status" value="2"/>
</dbReference>
<name>A0A1B6KLC4_9HEMI</name>
<evidence type="ECO:0000313" key="10">
    <source>
        <dbReference type="EMBL" id="JAT12235.1"/>
    </source>
</evidence>
<keyword evidence="6 8" id="KW-0440">LIM domain</keyword>
<dbReference type="PROSITE" id="PS50023">
    <property type="entry name" value="LIM_DOMAIN_2"/>
    <property type="match status" value="2"/>
</dbReference>
<evidence type="ECO:0000256" key="6">
    <source>
        <dbReference type="ARBA" id="ARBA00023038"/>
    </source>
</evidence>
<dbReference type="GO" id="GO:0008307">
    <property type="term" value="F:structural constituent of muscle"/>
    <property type="evidence" value="ECO:0007669"/>
    <property type="project" value="TreeGrafter"/>
</dbReference>
<dbReference type="GO" id="GO:0030018">
    <property type="term" value="C:Z disc"/>
    <property type="evidence" value="ECO:0007669"/>
    <property type="project" value="TreeGrafter"/>
</dbReference>
<dbReference type="Gene3D" id="2.10.110.10">
    <property type="entry name" value="Cysteine Rich Protein"/>
    <property type="match status" value="2"/>
</dbReference>
<dbReference type="InterPro" id="IPR001781">
    <property type="entry name" value="Znf_LIM"/>
</dbReference>
<evidence type="ECO:0000256" key="2">
    <source>
        <dbReference type="ARBA" id="ARBA00022541"/>
    </source>
</evidence>
<evidence type="ECO:0000256" key="1">
    <source>
        <dbReference type="ARBA" id="ARBA00004123"/>
    </source>
</evidence>
<dbReference type="PANTHER" id="PTHR24215:SF35">
    <property type="entry name" value="MUSCLE LIM PROTEIN MLP84B"/>
    <property type="match status" value="1"/>
</dbReference>
<evidence type="ECO:0000256" key="4">
    <source>
        <dbReference type="ARBA" id="ARBA00022737"/>
    </source>
</evidence>
<dbReference type="Pfam" id="PF00412">
    <property type="entry name" value="LIM"/>
    <property type="match status" value="2"/>
</dbReference>
<feature type="domain" description="LIM zinc-binding" evidence="9">
    <location>
        <begin position="9"/>
        <end position="69"/>
    </location>
</feature>
<evidence type="ECO:0000259" key="9">
    <source>
        <dbReference type="PROSITE" id="PS50023"/>
    </source>
</evidence>
<dbReference type="SUPFAM" id="SSF57716">
    <property type="entry name" value="Glucocorticoid receptor-like (DNA-binding domain)"/>
    <property type="match status" value="3"/>
</dbReference>
<keyword evidence="3 8" id="KW-0479">Metal-binding</keyword>
<gene>
    <name evidence="10" type="ORF">g.23845</name>
</gene>
<reference evidence="10" key="1">
    <citation type="submission" date="2015-11" db="EMBL/GenBank/DDBJ databases">
        <title>De novo transcriptome assembly of four potential Pierce s Disease insect vectors from Arizona vineyards.</title>
        <authorList>
            <person name="Tassone E.E."/>
        </authorList>
    </citation>
    <scope>NUCLEOTIDE SEQUENCE</scope>
</reference>
<keyword evidence="7" id="KW-0539">Nucleus</keyword>
<dbReference type="PANTHER" id="PTHR24215">
    <property type="entry name" value="RHO-GTPASE-ACTIVATING PROTEIN LRG1"/>
    <property type="match status" value="1"/>
</dbReference>
<dbReference type="GO" id="GO:0046872">
    <property type="term" value="F:metal ion binding"/>
    <property type="evidence" value="ECO:0007669"/>
    <property type="project" value="UniProtKB-KW"/>
</dbReference>